<feature type="region of interest" description="Disordered" evidence="1">
    <location>
        <begin position="22"/>
        <end position="64"/>
    </location>
</feature>
<feature type="compositionally biased region" description="Polar residues" evidence="1">
    <location>
        <begin position="134"/>
        <end position="151"/>
    </location>
</feature>
<protein>
    <submittedName>
        <fullName evidence="2">Uncharacterized protein</fullName>
    </submittedName>
</protein>
<name>A0ABV0SJE3_9TELE</name>
<feature type="region of interest" description="Disordered" evidence="1">
    <location>
        <begin position="120"/>
        <end position="221"/>
    </location>
</feature>
<dbReference type="PANTHER" id="PTHR10063">
    <property type="entry name" value="TUBERIN"/>
    <property type="match status" value="1"/>
</dbReference>
<gene>
    <name evidence="2" type="ORF">ILYODFUR_004759</name>
</gene>
<comment type="caution">
    <text evidence="2">The sequence shown here is derived from an EMBL/GenBank/DDBJ whole genome shotgun (WGS) entry which is preliminary data.</text>
</comment>
<dbReference type="Proteomes" id="UP001482620">
    <property type="component" value="Unassembled WGS sequence"/>
</dbReference>
<keyword evidence="3" id="KW-1185">Reference proteome</keyword>
<reference evidence="2 3" key="1">
    <citation type="submission" date="2021-06" db="EMBL/GenBank/DDBJ databases">
        <authorList>
            <person name="Palmer J.M."/>
        </authorList>
    </citation>
    <scope>NUCLEOTIDE SEQUENCE [LARGE SCALE GENOMIC DNA]</scope>
    <source>
        <strain evidence="3">if_2019</strain>
        <tissue evidence="2">Muscle</tissue>
    </source>
</reference>
<proteinExistence type="predicted"/>
<evidence type="ECO:0000313" key="3">
    <source>
        <dbReference type="Proteomes" id="UP001482620"/>
    </source>
</evidence>
<evidence type="ECO:0000256" key="1">
    <source>
        <dbReference type="SAM" id="MobiDB-lite"/>
    </source>
</evidence>
<dbReference type="PANTHER" id="PTHR10063:SF2">
    <property type="entry name" value="RAL GTPASE-ACTIVATING PROTEIN SUBUNIT ALPHA-2"/>
    <property type="match status" value="1"/>
</dbReference>
<accession>A0ABV0SJE3</accession>
<organism evidence="2 3">
    <name type="scientific">Ilyodon furcidens</name>
    <name type="common">goldbreast splitfin</name>
    <dbReference type="NCBI Taxonomy" id="33524"/>
    <lineage>
        <taxon>Eukaryota</taxon>
        <taxon>Metazoa</taxon>
        <taxon>Chordata</taxon>
        <taxon>Craniata</taxon>
        <taxon>Vertebrata</taxon>
        <taxon>Euteleostomi</taxon>
        <taxon>Actinopterygii</taxon>
        <taxon>Neopterygii</taxon>
        <taxon>Teleostei</taxon>
        <taxon>Neoteleostei</taxon>
        <taxon>Acanthomorphata</taxon>
        <taxon>Ovalentaria</taxon>
        <taxon>Atherinomorphae</taxon>
        <taxon>Cyprinodontiformes</taxon>
        <taxon>Goodeidae</taxon>
        <taxon>Ilyodon</taxon>
    </lineage>
</organism>
<dbReference type="InterPro" id="IPR027107">
    <property type="entry name" value="Tuberin/Ral-act_asu"/>
</dbReference>
<evidence type="ECO:0000313" key="2">
    <source>
        <dbReference type="EMBL" id="MEQ2220370.1"/>
    </source>
</evidence>
<dbReference type="EMBL" id="JAHRIQ010000267">
    <property type="protein sequence ID" value="MEQ2220370.1"/>
    <property type="molecule type" value="Genomic_DNA"/>
</dbReference>
<sequence>MPGVIQDSQKAAAVARSFSLSWRNHGEQGGPGAQEPMRIRSATTSGAPGVEKARNTVRQKASAKRSQSISNCVHLYEALPTTKSVPMLLHTVSSFLPGISSGNSACSHRLSDVEECQLSECGGEEEMGGRESPLQRSSSTSDITQQLSDTLPAQKRDYSPTSCGSDSRISEGRTESNEPPVIYIRRSSSPTETECSADGHPTYTRPKLRDKSESVSSETSNGYLNEAEVTWHAFDEEADTQSAHMDVIADPQNQGSLLLSHSDALAGPECALLPHSAPPYHHNYHYPQNPPSSPALVVHTECPRDCPLDDTTHQSVLHMHHLDSSECLADDISIIAGGTLTGWHPDSAFVLWRRILGILGDVNNIHCPKIHAKVFSYLYDLWHKLAKIRDNLGISVDNQSSPPQPVFIPPLRMLASWLFRATMLPAEYKAGKLQAYKLICEMMTRHQDVLPNSDFLVHLYHVMQKGFTSDDQDVLNIIVRSCSPRFFFLGLPGFTMLLRDFITAAARVRSSDSKEAPRIEAQTILGSLVCFPNLYLHIPVLHCVPGSNNISIGNEDIKDYLVNILLEAATKEYCEGARCIAVCSLGLWVCEELMQKNIHHRVKDAINVLGVTLKVCDFRNKLCL</sequence>